<dbReference type="EMBL" id="BLXT01003118">
    <property type="protein sequence ID" value="GFO00508.1"/>
    <property type="molecule type" value="Genomic_DNA"/>
</dbReference>
<sequence>MDALEGHRITLSITRTAEFPNLGFADDIDGLDGEGDLPVWCLERLHIISKPYRIKTSAELNQKDNKEYQRHHRRDSSQRAHIVNSIHFQIFRGPSATMRASCQKSWLE</sequence>
<dbReference type="AlphaFoldDB" id="A0AAV4A1L5"/>
<evidence type="ECO:0000313" key="1">
    <source>
        <dbReference type="EMBL" id="GFO00508.1"/>
    </source>
</evidence>
<dbReference type="Proteomes" id="UP000735302">
    <property type="component" value="Unassembled WGS sequence"/>
</dbReference>
<reference evidence="1 2" key="1">
    <citation type="journal article" date="2021" name="Elife">
        <title>Chloroplast acquisition without the gene transfer in kleptoplastic sea slugs, Plakobranchus ocellatus.</title>
        <authorList>
            <person name="Maeda T."/>
            <person name="Takahashi S."/>
            <person name="Yoshida T."/>
            <person name="Shimamura S."/>
            <person name="Takaki Y."/>
            <person name="Nagai Y."/>
            <person name="Toyoda A."/>
            <person name="Suzuki Y."/>
            <person name="Arimoto A."/>
            <person name="Ishii H."/>
            <person name="Satoh N."/>
            <person name="Nishiyama T."/>
            <person name="Hasebe M."/>
            <person name="Maruyama T."/>
            <person name="Minagawa J."/>
            <person name="Obokata J."/>
            <person name="Shigenobu S."/>
        </authorList>
    </citation>
    <scope>NUCLEOTIDE SEQUENCE [LARGE SCALE GENOMIC DNA]</scope>
</reference>
<evidence type="ECO:0000313" key="2">
    <source>
        <dbReference type="Proteomes" id="UP000735302"/>
    </source>
</evidence>
<gene>
    <name evidence="1" type="ORF">PoB_002701300</name>
</gene>
<name>A0AAV4A1L5_9GAST</name>
<protein>
    <submittedName>
        <fullName evidence="1">Uncharacterized protein</fullName>
    </submittedName>
</protein>
<organism evidence="1 2">
    <name type="scientific">Plakobranchus ocellatus</name>
    <dbReference type="NCBI Taxonomy" id="259542"/>
    <lineage>
        <taxon>Eukaryota</taxon>
        <taxon>Metazoa</taxon>
        <taxon>Spiralia</taxon>
        <taxon>Lophotrochozoa</taxon>
        <taxon>Mollusca</taxon>
        <taxon>Gastropoda</taxon>
        <taxon>Heterobranchia</taxon>
        <taxon>Euthyneura</taxon>
        <taxon>Panpulmonata</taxon>
        <taxon>Sacoglossa</taxon>
        <taxon>Placobranchoidea</taxon>
        <taxon>Plakobranchidae</taxon>
        <taxon>Plakobranchus</taxon>
    </lineage>
</organism>
<keyword evidence="2" id="KW-1185">Reference proteome</keyword>
<accession>A0AAV4A1L5</accession>
<proteinExistence type="predicted"/>
<comment type="caution">
    <text evidence="1">The sequence shown here is derived from an EMBL/GenBank/DDBJ whole genome shotgun (WGS) entry which is preliminary data.</text>
</comment>